<feature type="region of interest" description="Disordered" evidence="13">
    <location>
        <begin position="1"/>
        <end position="32"/>
    </location>
</feature>
<evidence type="ECO:0000256" key="8">
    <source>
        <dbReference type="ARBA" id="ARBA00022989"/>
    </source>
</evidence>
<dbReference type="Pfam" id="PF03188">
    <property type="entry name" value="Cytochrom_B561"/>
    <property type="match status" value="1"/>
</dbReference>
<evidence type="ECO:0000313" key="17">
    <source>
        <dbReference type="Proteomes" id="UP000324897"/>
    </source>
</evidence>
<keyword evidence="9" id="KW-0560">Oxidoreductase</keyword>
<feature type="transmembrane region" description="Helical" evidence="14">
    <location>
        <begin position="148"/>
        <end position="169"/>
    </location>
</feature>
<evidence type="ECO:0000256" key="6">
    <source>
        <dbReference type="ARBA" id="ARBA00022723"/>
    </source>
</evidence>
<name>A0A5J9V8Y5_9POAL</name>
<evidence type="ECO:0000256" key="9">
    <source>
        <dbReference type="ARBA" id="ARBA00023002"/>
    </source>
</evidence>
<proteinExistence type="predicted"/>
<dbReference type="PANTHER" id="PTHR10106:SF18">
    <property type="entry name" value="CYTOCHROME B561"/>
    <property type="match status" value="1"/>
</dbReference>
<keyword evidence="17" id="KW-1185">Reference proteome</keyword>
<protein>
    <recommendedName>
        <fullName evidence="15">Cytochrome b561 domain-containing protein</fullName>
    </recommendedName>
</protein>
<keyword evidence="10" id="KW-0408">Iron</keyword>
<dbReference type="Proteomes" id="UP000324897">
    <property type="component" value="Chromosome 1"/>
</dbReference>
<accession>A0A5J9V8Y5</accession>
<evidence type="ECO:0000256" key="3">
    <source>
        <dbReference type="ARBA" id="ARBA00022448"/>
    </source>
</evidence>
<dbReference type="Gene3D" id="1.20.120.1770">
    <property type="match status" value="1"/>
</dbReference>
<feature type="transmembrane region" description="Helical" evidence="14">
    <location>
        <begin position="110"/>
        <end position="128"/>
    </location>
</feature>
<evidence type="ECO:0000256" key="7">
    <source>
        <dbReference type="ARBA" id="ARBA00022982"/>
    </source>
</evidence>
<keyword evidence="7" id="KW-0249">Electron transport</keyword>
<dbReference type="PROSITE" id="PS50939">
    <property type="entry name" value="CYTOCHROME_B561"/>
    <property type="match status" value="1"/>
</dbReference>
<feature type="domain" description="Cytochrome b561" evidence="15">
    <location>
        <begin position="38"/>
        <end position="242"/>
    </location>
</feature>
<keyword evidence="3" id="KW-0813">Transport</keyword>
<feature type="transmembrane region" description="Helical" evidence="14">
    <location>
        <begin position="221"/>
        <end position="241"/>
    </location>
</feature>
<dbReference type="AlphaFoldDB" id="A0A5J9V8Y5"/>
<evidence type="ECO:0000256" key="5">
    <source>
        <dbReference type="ARBA" id="ARBA00022692"/>
    </source>
</evidence>
<evidence type="ECO:0000313" key="16">
    <source>
        <dbReference type="EMBL" id="TVU32078.1"/>
    </source>
</evidence>
<dbReference type="PANTHER" id="PTHR10106">
    <property type="entry name" value="CYTOCHROME B561-RELATED"/>
    <property type="match status" value="1"/>
</dbReference>
<comment type="subcellular location">
    <subcellularLocation>
        <location evidence="2">Membrane</location>
        <topology evidence="2">Multi-pass membrane protein</topology>
    </subcellularLocation>
</comment>
<evidence type="ECO:0000256" key="13">
    <source>
        <dbReference type="SAM" id="MobiDB-lite"/>
    </source>
</evidence>
<sequence>DRYSGGSRLAGGRTTETSPISDPSPSPEGMAVPAPAKAVRALAASVAALVLLWCVHFRGGLAFSSPTNKGLIFNVHPVFMLIGFIILGSEAIMSYKILPWSHDTNKMVHMLLHAGALSLGSVGIYAAFKFHNESGIDNLYSLHSWVGLGAICLYGIQWLFGLLTFFFPGGTPTVRRRMLPWHVRSGLIVYVLTLLAAELGFLEKLTFLQAGGLGRYSSEALLVNFTALLVILLGTSVVLYVTAPVHSEHTHGYSAVHKP</sequence>
<keyword evidence="11 14" id="KW-0472">Membrane</keyword>
<comment type="function">
    <text evidence="12">Two-heme-containing cytochrome. Catalyzes ascorbate-dependent trans-membrane electron transfer by utilizing a concerted H(+)/e(-) transfer mechanism.</text>
</comment>
<evidence type="ECO:0000256" key="11">
    <source>
        <dbReference type="ARBA" id="ARBA00023136"/>
    </source>
</evidence>
<feature type="transmembrane region" description="Helical" evidence="14">
    <location>
        <begin position="78"/>
        <end position="98"/>
    </location>
</feature>
<evidence type="ECO:0000256" key="4">
    <source>
        <dbReference type="ARBA" id="ARBA00022617"/>
    </source>
</evidence>
<dbReference type="InterPro" id="IPR043205">
    <property type="entry name" value="CYB561/CYBRD1-like"/>
</dbReference>
<feature type="compositionally biased region" description="Polar residues" evidence="13">
    <location>
        <begin position="14"/>
        <end position="23"/>
    </location>
</feature>
<evidence type="ECO:0000256" key="10">
    <source>
        <dbReference type="ARBA" id="ARBA00023004"/>
    </source>
</evidence>
<feature type="non-terminal residue" evidence="16">
    <location>
        <position position="1"/>
    </location>
</feature>
<feature type="transmembrane region" description="Helical" evidence="14">
    <location>
        <begin position="181"/>
        <end position="201"/>
    </location>
</feature>
<evidence type="ECO:0000256" key="1">
    <source>
        <dbReference type="ARBA" id="ARBA00001970"/>
    </source>
</evidence>
<evidence type="ECO:0000256" key="12">
    <source>
        <dbReference type="ARBA" id="ARBA00053762"/>
    </source>
</evidence>
<dbReference type="EMBL" id="RWGY01000011">
    <property type="protein sequence ID" value="TVU32078.1"/>
    <property type="molecule type" value="Genomic_DNA"/>
</dbReference>
<dbReference type="FunFam" id="1.20.120.1770:FF:000001">
    <property type="entry name" value="Cytochrome b reductase 1"/>
    <property type="match status" value="1"/>
</dbReference>
<keyword evidence="6" id="KW-0479">Metal-binding</keyword>
<dbReference type="GO" id="GO:0046872">
    <property type="term" value="F:metal ion binding"/>
    <property type="evidence" value="ECO:0007669"/>
    <property type="project" value="UniProtKB-KW"/>
</dbReference>
<gene>
    <name evidence="16" type="ORF">EJB05_23796</name>
</gene>
<organism evidence="16 17">
    <name type="scientific">Eragrostis curvula</name>
    <name type="common">weeping love grass</name>
    <dbReference type="NCBI Taxonomy" id="38414"/>
    <lineage>
        <taxon>Eukaryota</taxon>
        <taxon>Viridiplantae</taxon>
        <taxon>Streptophyta</taxon>
        <taxon>Embryophyta</taxon>
        <taxon>Tracheophyta</taxon>
        <taxon>Spermatophyta</taxon>
        <taxon>Magnoliopsida</taxon>
        <taxon>Liliopsida</taxon>
        <taxon>Poales</taxon>
        <taxon>Poaceae</taxon>
        <taxon>PACMAD clade</taxon>
        <taxon>Chloridoideae</taxon>
        <taxon>Eragrostideae</taxon>
        <taxon>Eragrostidinae</taxon>
        <taxon>Eragrostis</taxon>
    </lineage>
</organism>
<comment type="cofactor">
    <cofactor evidence="1">
        <name>heme b</name>
        <dbReference type="ChEBI" id="CHEBI:60344"/>
    </cofactor>
</comment>
<keyword evidence="8 14" id="KW-1133">Transmembrane helix</keyword>
<dbReference type="GO" id="GO:0016020">
    <property type="term" value="C:membrane"/>
    <property type="evidence" value="ECO:0007669"/>
    <property type="project" value="UniProtKB-SubCell"/>
</dbReference>
<reference evidence="16 17" key="1">
    <citation type="journal article" date="2019" name="Sci. Rep.">
        <title>A high-quality genome of Eragrostis curvula grass provides insights into Poaceae evolution and supports new strategies to enhance forage quality.</title>
        <authorList>
            <person name="Carballo J."/>
            <person name="Santos B.A.C.M."/>
            <person name="Zappacosta D."/>
            <person name="Garbus I."/>
            <person name="Selva J.P."/>
            <person name="Gallo C.A."/>
            <person name="Diaz A."/>
            <person name="Albertini E."/>
            <person name="Caccamo M."/>
            <person name="Echenique V."/>
        </authorList>
    </citation>
    <scope>NUCLEOTIDE SEQUENCE [LARGE SCALE GENOMIC DNA]</scope>
    <source>
        <strain evidence="17">cv. Victoria</strain>
        <tissue evidence="16">Leaf</tissue>
    </source>
</reference>
<feature type="transmembrane region" description="Helical" evidence="14">
    <location>
        <begin position="38"/>
        <end position="58"/>
    </location>
</feature>
<dbReference type="Gramene" id="TVU32078">
    <property type="protein sequence ID" value="TVU32078"/>
    <property type="gene ID" value="EJB05_23796"/>
</dbReference>
<dbReference type="SMART" id="SM00665">
    <property type="entry name" value="B561"/>
    <property type="match status" value="1"/>
</dbReference>
<dbReference type="CDD" id="cd08766">
    <property type="entry name" value="Cyt_b561_ACYB-1_like"/>
    <property type="match status" value="1"/>
</dbReference>
<keyword evidence="5 14" id="KW-0812">Transmembrane</keyword>
<evidence type="ECO:0000256" key="14">
    <source>
        <dbReference type="SAM" id="Phobius"/>
    </source>
</evidence>
<keyword evidence="4" id="KW-0349">Heme</keyword>
<evidence type="ECO:0000256" key="2">
    <source>
        <dbReference type="ARBA" id="ARBA00004141"/>
    </source>
</evidence>
<dbReference type="GO" id="GO:0016491">
    <property type="term" value="F:oxidoreductase activity"/>
    <property type="evidence" value="ECO:0007669"/>
    <property type="project" value="UniProtKB-KW"/>
</dbReference>
<dbReference type="OrthoDB" id="907479at2759"/>
<comment type="caution">
    <text evidence="16">The sequence shown here is derived from an EMBL/GenBank/DDBJ whole genome shotgun (WGS) entry which is preliminary data.</text>
</comment>
<evidence type="ECO:0000259" key="15">
    <source>
        <dbReference type="PROSITE" id="PS50939"/>
    </source>
</evidence>
<dbReference type="InterPro" id="IPR006593">
    <property type="entry name" value="Cyt_b561/ferric_Rdtase_TM"/>
</dbReference>